<evidence type="ECO:0000256" key="1">
    <source>
        <dbReference type="SAM" id="MobiDB-lite"/>
    </source>
</evidence>
<protein>
    <submittedName>
        <fullName evidence="3">Uncharacterized protein</fullName>
    </submittedName>
</protein>
<sequence length="675" mass="72214">MTVLVIVLPGLVVGALSGLRPVWSLAVAAPISFSIYGLAGWLYGVVGIPFNALTALLATCVLAGLAFGWRVLTRPGAWAVDRREAIRAILPGAGVVVGAGLAMGLPMYWQAQLPRGLETVVQGWDSHWHASVVRFISEEGMASPTRMGELLNIESEASNYYPVAYHAAAALVTQLAPASPIAAINMMAIIAPAITLPISLGLVAWKMVGNRSTTASIAAGLAAASAMMIPTVIWIGNYVGAWPYVAGVTASAAVAILFATLPHQPAWAFAAALALAGITQLHPSAVTTVVLIAGFYWLTHLLIRPARSRLKDLGVIALTGLTGALVILPQLLFGSGQAEEVIDWTTSDGAVTREEAWLEALTMDTRHVSQFFPGNDMTLVLVLAAIGGITALVWYRNLWAPLFYGFSLWLTAHALKPYDLGVLDLIAGLHYSTAHRLIMPVAIMTFAAAAVGLAVLIRLLSGAPFEGRWPHLLAGGLAVAVGAGVALYGLHVSGPGARASYLAPREDDRMVNAADLRAWDWLARQPHAYEGLIGGDPAEGYGWMYPYNGLPSLHRHYQWPTSMRESATTRLYSDTDLLGEGTAGGGDGEKNFVDCAADELNMHYFVLSPGPFWAQQLVNYQLWYGLFNAEGATPVYRDGDVIIFAVNDKFDDDELKRMRSESPDPLPERKVSDIG</sequence>
<feature type="transmembrane region" description="Helical" evidence="2">
    <location>
        <begin position="438"/>
        <end position="460"/>
    </location>
</feature>
<keyword evidence="2" id="KW-0472">Membrane</keyword>
<feature type="transmembrane region" description="Helical" evidence="2">
    <location>
        <begin position="38"/>
        <end position="67"/>
    </location>
</feature>
<feature type="transmembrane region" description="Helical" evidence="2">
    <location>
        <begin position="217"/>
        <end position="235"/>
    </location>
</feature>
<feature type="transmembrane region" description="Helical" evidence="2">
    <location>
        <begin position="88"/>
        <end position="109"/>
    </location>
</feature>
<feature type="region of interest" description="Disordered" evidence="1">
    <location>
        <begin position="654"/>
        <end position="675"/>
    </location>
</feature>
<evidence type="ECO:0000256" key="2">
    <source>
        <dbReference type="SAM" id="Phobius"/>
    </source>
</evidence>
<organism evidence="3 4">
    <name type="scientific">Corynebacterium yudongzhengii</name>
    <dbReference type="NCBI Taxonomy" id="2080740"/>
    <lineage>
        <taxon>Bacteria</taxon>
        <taxon>Bacillati</taxon>
        <taxon>Actinomycetota</taxon>
        <taxon>Actinomycetes</taxon>
        <taxon>Mycobacteriales</taxon>
        <taxon>Corynebacteriaceae</taxon>
        <taxon>Corynebacterium</taxon>
    </lineage>
</organism>
<feature type="transmembrane region" description="Helical" evidence="2">
    <location>
        <begin position="472"/>
        <end position="490"/>
    </location>
</feature>
<keyword evidence="2" id="KW-0812">Transmembrane</keyword>
<name>A0A2U1TA70_9CORY</name>
<dbReference type="Pfam" id="PF20176">
    <property type="entry name" value="DUF6541"/>
    <property type="match status" value="1"/>
</dbReference>
<dbReference type="EMBL" id="QEEZ01000001">
    <property type="protein sequence ID" value="PWC02815.1"/>
    <property type="molecule type" value="Genomic_DNA"/>
</dbReference>
<proteinExistence type="predicted"/>
<keyword evidence="2" id="KW-1133">Transmembrane helix</keyword>
<dbReference type="AlphaFoldDB" id="A0A2U1TA70"/>
<feature type="transmembrane region" description="Helical" evidence="2">
    <location>
        <begin position="288"/>
        <end position="306"/>
    </location>
</feature>
<gene>
    <name evidence="3" type="ORF">DF222_00780</name>
</gene>
<reference evidence="4" key="1">
    <citation type="submission" date="2018-04" db="EMBL/GenBank/DDBJ databases">
        <authorList>
            <person name="Liu S."/>
            <person name="Wang Z."/>
            <person name="Li J."/>
        </authorList>
    </citation>
    <scope>NUCLEOTIDE SEQUENCE [LARGE SCALE GENOMIC DNA]</scope>
    <source>
        <strain evidence="4">2189</strain>
    </source>
</reference>
<feature type="transmembrane region" description="Helical" evidence="2">
    <location>
        <begin position="241"/>
        <end position="259"/>
    </location>
</feature>
<evidence type="ECO:0000313" key="4">
    <source>
        <dbReference type="Proteomes" id="UP000244989"/>
    </source>
</evidence>
<keyword evidence="4" id="KW-1185">Reference proteome</keyword>
<dbReference type="InterPro" id="IPR046671">
    <property type="entry name" value="DUF6541"/>
</dbReference>
<feature type="transmembrane region" description="Helical" evidence="2">
    <location>
        <begin position="313"/>
        <end position="333"/>
    </location>
</feature>
<evidence type="ECO:0000313" key="3">
    <source>
        <dbReference type="EMBL" id="PWC02815.1"/>
    </source>
</evidence>
<dbReference type="Proteomes" id="UP000244989">
    <property type="component" value="Unassembled WGS sequence"/>
</dbReference>
<dbReference type="KEGG" id="cyz:C3B44_02050"/>
<comment type="caution">
    <text evidence="3">The sequence shown here is derived from an EMBL/GenBank/DDBJ whole genome shotgun (WGS) entry which is preliminary data.</text>
</comment>
<feature type="transmembrane region" description="Helical" evidence="2">
    <location>
        <begin position="181"/>
        <end position="205"/>
    </location>
</feature>
<accession>A0A2U1TA70</accession>
<feature type="transmembrane region" description="Helical" evidence="2">
    <location>
        <begin position="377"/>
        <end position="395"/>
    </location>
</feature>